<keyword evidence="4" id="KW-0653">Protein transport</keyword>
<dbReference type="Proteomes" id="UP000827724">
    <property type="component" value="Unassembled WGS sequence"/>
</dbReference>
<dbReference type="PANTHER" id="PTHR40787:SF3">
    <property type="entry name" value="PROTEIN TRANSPORT PROTEIN SEC39"/>
    <property type="match status" value="1"/>
</dbReference>
<dbReference type="Pfam" id="PF08314">
    <property type="entry name" value="Sec39"/>
    <property type="match status" value="1"/>
</dbReference>
<dbReference type="PANTHER" id="PTHR40787">
    <property type="entry name" value="SECRETED PROTEIN"/>
    <property type="match status" value="1"/>
</dbReference>
<organism evidence="7 8">
    <name type="scientific">Trichoderma cornu-damae</name>
    <dbReference type="NCBI Taxonomy" id="654480"/>
    <lineage>
        <taxon>Eukaryota</taxon>
        <taxon>Fungi</taxon>
        <taxon>Dikarya</taxon>
        <taxon>Ascomycota</taxon>
        <taxon>Pezizomycotina</taxon>
        <taxon>Sordariomycetes</taxon>
        <taxon>Hypocreomycetidae</taxon>
        <taxon>Hypocreales</taxon>
        <taxon>Hypocreaceae</taxon>
        <taxon>Trichoderma</taxon>
    </lineage>
</organism>
<dbReference type="GO" id="GO:0005783">
    <property type="term" value="C:endoplasmic reticulum"/>
    <property type="evidence" value="ECO:0007669"/>
    <property type="project" value="UniProtKB-SubCell"/>
</dbReference>
<protein>
    <recommendedName>
        <fullName evidence="6">Sec39 domain-containing protein</fullName>
    </recommendedName>
</protein>
<evidence type="ECO:0000256" key="4">
    <source>
        <dbReference type="ARBA" id="ARBA00022927"/>
    </source>
</evidence>
<evidence type="ECO:0000259" key="6">
    <source>
        <dbReference type="Pfam" id="PF08314"/>
    </source>
</evidence>
<evidence type="ECO:0000256" key="5">
    <source>
        <dbReference type="SAM" id="MobiDB-lite"/>
    </source>
</evidence>
<comment type="caution">
    <text evidence="7">The sequence shown here is derived from an EMBL/GenBank/DDBJ whole genome shotgun (WGS) entry which is preliminary data.</text>
</comment>
<feature type="region of interest" description="Disordered" evidence="5">
    <location>
        <begin position="855"/>
        <end position="887"/>
    </location>
</feature>
<evidence type="ECO:0000256" key="2">
    <source>
        <dbReference type="ARBA" id="ARBA00022448"/>
    </source>
</evidence>
<evidence type="ECO:0000313" key="8">
    <source>
        <dbReference type="Proteomes" id="UP000827724"/>
    </source>
</evidence>
<keyword evidence="8" id="KW-1185">Reference proteome</keyword>
<feature type="compositionally biased region" description="Low complexity" evidence="5">
    <location>
        <begin position="855"/>
        <end position="869"/>
    </location>
</feature>
<name>A0A9P8TSQ5_9HYPO</name>
<evidence type="ECO:0000313" key="7">
    <source>
        <dbReference type="EMBL" id="KAH6603353.1"/>
    </source>
</evidence>
<evidence type="ECO:0000256" key="3">
    <source>
        <dbReference type="ARBA" id="ARBA00022824"/>
    </source>
</evidence>
<comment type="subcellular location">
    <subcellularLocation>
        <location evidence="1">Endoplasmic reticulum</location>
    </subcellularLocation>
</comment>
<gene>
    <name evidence="7" type="ORF">Trco_008128</name>
</gene>
<dbReference type="GO" id="GO:0006890">
    <property type="term" value="P:retrograde vesicle-mediated transport, Golgi to endoplasmic reticulum"/>
    <property type="evidence" value="ECO:0007669"/>
    <property type="project" value="InterPro"/>
</dbReference>
<feature type="region of interest" description="Disordered" evidence="5">
    <location>
        <begin position="804"/>
        <end position="825"/>
    </location>
</feature>
<evidence type="ECO:0000256" key="1">
    <source>
        <dbReference type="ARBA" id="ARBA00004240"/>
    </source>
</evidence>
<dbReference type="InterPro" id="IPR013244">
    <property type="entry name" value="Sec39_domain"/>
</dbReference>
<keyword evidence="3" id="KW-0256">Endoplasmic reticulum</keyword>
<proteinExistence type="predicted"/>
<accession>A0A9P8TSQ5</accession>
<dbReference type="AlphaFoldDB" id="A0A9P8TSQ5"/>
<dbReference type="OrthoDB" id="3434013at2759"/>
<dbReference type="EMBL" id="JAIWOZ010000007">
    <property type="protein sequence ID" value="KAH6603353.1"/>
    <property type="molecule type" value="Genomic_DNA"/>
</dbReference>
<reference evidence="7" key="1">
    <citation type="submission" date="2021-08" db="EMBL/GenBank/DDBJ databases">
        <title>Chromosome-Level Trichoderma cornu-damae using Hi-C Data.</title>
        <authorList>
            <person name="Kim C.S."/>
        </authorList>
    </citation>
    <scope>NUCLEOTIDE SEQUENCE</scope>
    <source>
        <strain evidence="7">KA19-0412C</strain>
    </source>
</reference>
<sequence>MSSSLSPAKVLLLAAHYATHADIESLARLSGQRARVLHKELLLRILLTYLPETVRPSTYVEFLLSLAGDGLEEYAEDGLDTTPVDNMSEDEASKQVKKLHLQQLTCADAPGDFQNDQISIFLIERSYKMDSETGLLSQVPSLLTPFLSHSPALFSWVTSTVVPYVRRTVEYYTEKSPQYSLLEFQKLPDPAAMLYLLSRTGSREEDKGLIGRDIRGLVGPWLQGKGRWASRATSASRHSVVDAGLPTFSAGWEQFLEWLISQAATSWTVAVAVVEQWGGPKDLDLGGMANSEVTHSQHQYLLRSYARAVLASAYLIPEATAEALPGAHQMTSKMRSLLGYGDVPWTLEMADAKLPSSSDFNASSLLGMKTATYMRNDLLEETNPLTSPTEAATTLLLALILSAFICTNLGVSCSVRKAGDLAFIQDQREQKGEIARLIRSASAQIQGDEDKYWSQVRDKLLWLNTWGINGDRPTSSEAIRGIVGAVPRDFIETEILKALLSNSRYALAKSIYEGNPQQPLAVDIIQDTVYQAALRAFDNASNPNRSRGGLKKCDDVIHAFPETLNKTHPATKRVEALLRCTHALSEYRLTLKQGEPFKPVVLRVHSDPISIIDKVLEQNPKAYTRLPEFLEMAVDMVRAGITQHARSVKFDSTTGDNGKEFIRAEKLIIAQCIEAALREDDFETAYSYVVSRLETTSSDGDRTDRKEVEDEWSWRAALKAGQYVRTERTLLPTHLGIASGNPEIRHLEQRIECLATALRVAPTSQLQEILKTFRRCEEQLDSAIIEEAAAEASWAAAGEVPGAFESSASHHPHSARNMTATAASRQAEEAPMSLFDLSRATASVAQRNFTKLSSLSSLAASRPMAPSPSGEQTPQRPRKRDQLREAATGTLVSGVGWLIGANVNREAPET</sequence>
<keyword evidence="2" id="KW-0813">Transport</keyword>
<dbReference type="GO" id="GO:0015031">
    <property type="term" value="P:protein transport"/>
    <property type="evidence" value="ECO:0007669"/>
    <property type="project" value="UniProtKB-KW"/>
</dbReference>
<feature type="domain" description="Sec39" evidence="6">
    <location>
        <begin position="11"/>
        <end position="794"/>
    </location>
</feature>